<feature type="chain" id="PRO_5017107565" description="High-affinity nitrate transporter" evidence="1">
    <location>
        <begin position="27"/>
        <end position="207"/>
    </location>
</feature>
<evidence type="ECO:0000313" key="2">
    <source>
        <dbReference type="EMBL" id="PKA66169.1"/>
    </source>
</evidence>
<keyword evidence="1" id="KW-0812">Transmembrane</keyword>
<evidence type="ECO:0000256" key="1">
    <source>
        <dbReference type="PIRNR" id="PIRNR012939"/>
    </source>
</evidence>
<reference evidence="2 3" key="1">
    <citation type="journal article" date="2017" name="Nature">
        <title>The Apostasia genome and the evolution of orchids.</title>
        <authorList>
            <person name="Zhang G.Q."/>
            <person name="Liu K.W."/>
            <person name="Li Z."/>
            <person name="Lohaus R."/>
            <person name="Hsiao Y.Y."/>
            <person name="Niu S.C."/>
            <person name="Wang J.Y."/>
            <person name="Lin Y.C."/>
            <person name="Xu Q."/>
            <person name="Chen L.J."/>
            <person name="Yoshida K."/>
            <person name="Fujiwara S."/>
            <person name="Wang Z.W."/>
            <person name="Zhang Y.Q."/>
            <person name="Mitsuda N."/>
            <person name="Wang M."/>
            <person name="Liu G.H."/>
            <person name="Pecoraro L."/>
            <person name="Huang H.X."/>
            <person name="Xiao X.J."/>
            <person name="Lin M."/>
            <person name="Wu X.Y."/>
            <person name="Wu W.L."/>
            <person name="Chen Y.Y."/>
            <person name="Chang S.B."/>
            <person name="Sakamoto S."/>
            <person name="Ohme-Takagi M."/>
            <person name="Yagi M."/>
            <person name="Zeng S.J."/>
            <person name="Shen C.Y."/>
            <person name="Yeh C.M."/>
            <person name="Luo Y.B."/>
            <person name="Tsai W.C."/>
            <person name="Van de Peer Y."/>
            <person name="Liu Z.J."/>
        </authorList>
    </citation>
    <scope>NUCLEOTIDE SEQUENCE [LARGE SCALE GENOMIC DNA]</scope>
    <source>
        <strain evidence="3">cv. Shenzhen</strain>
        <tissue evidence="2">Stem</tissue>
    </source>
</reference>
<dbReference type="InterPro" id="IPR016605">
    <property type="entry name" value="Transptr_NO3_Nar2"/>
</dbReference>
<dbReference type="EMBL" id="KZ451887">
    <property type="protein sequence ID" value="PKA66169.1"/>
    <property type="molecule type" value="Genomic_DNA"/>
</dbReference>
<keyword evidence="1" id="KW-0534">Nitrate assimilation</keyword>
<keyword evidence="1" id="KW-1003">Cell membrane</keyword>
<comment type="function">
    <text evidence="1">Involved in nitrate transport.</text>
</comment>
<dbReference type="STRING" id="1088818.A0A2I0BEF5"/>
<proteinExistence type="inferred from homology"/>
<accession>A0A2I0BEF5</accession>
<dbReference type="GO" id="GO:0015112">
    <property type="term" value="F:nitrate transmembrane transporter activity"/>
    <property type="evidence" value="ECO:0007669"/>
    <property type="project" value="TreeGrafter"/>
</dbReference>
<dbReference type="AlphaFoldDB" id="A0A2I0BEF5"/>
<evidence type="ECO:0000313" key="3">
    <source>
        <dbReference type="Proteomes" id="UP000236161"/>
    </source>
</evidence>
<dbReference type="PANTHER" id="PTHR34806:SF1">
    <property type="entry name" value="HIGH-AFFINITY NITRATE TRANSPORTER 3.1"/>
    <property type="match status" value="1"/>
</dbReference>
<dbReference type="OrthoDB" id="2015470at2759"/>
<keyword evidence="1" id="KW-1133">Transmembrane helix</keyword>
<feature type="transmembrane region" description="Helical" evidence="1">
    <location>
        <begin position="181"/>
        <end position="199"/>
    </location>
</feature>
<dbReference type="PIRSF" id="PIRSF012939">
    <property type="entry name" value="Transpt_NO3_Nar2"/>
    <property type="match status" value="1"/>
</dbReference>
<comment type="similarity">
    <text evidence="1">Belongs to the NAR2 family.</text>
</comment>
<keyword evidence="1" id="KW-0472">Membrane</keyword>
<dbReference type="PANTHER" id="PTHR34806">
    <property type="entry name" value="HIGH-AFFINITY NITRATE TRANSPORTER 3.2"/>
    <property type="match status" value="1"/>
</dbReference>
<keyword evidence="1" id="KW-0732">Signal</keyword>
<dbReference type="GO" id="GO:0010167">
    <property type="term" value="P:response to nitrate"/>
    <property type="evidence" value="ECO:0007669"/>
    <property type="project" value="UniProtKB-UniRule"/>
</dbReference>
<protein>
    <recommendedName>
        <fullName evidence="1">High-affinity nitrate transporter</fullName>
    </recommendedName>
</protein>
<name>A0A2I0BEF5_9ASPA</name>
<gene>
    <name evidence="2" type="primary">NRT3.1</name>
    <name evidence="2" type="ORF">AXF42_Ash018459</name>
</gene>
<dbReference type="Proteomes" id="UP000236161">
    <property type="component" value="Unassembled WGS sequence"/>
</dbReference>
<dbReference type="Pfam" id="PF16974">
    <property type="entry name" value="NAR2"/>
    <property type="match status" value="1"/>
</dbReference>
<keyword evidence="3" id="KW-1185">Reference proteome</keyword>
<dbReference type="GO" id="GO:0042128">
    <property type="term" value="P:nitrate assimilation"/>
    <property type="evidence" value="ECO:0007669"/>
    <property type="project" value="UniProtKB-UniRule"/>
</dbReference>
<feature type="signal peptide" evidence="1">
    <location>
        <begin position="1"/>
        <end position="26"/>
    </location>
</feature>
<organism evidence="2 3">
    <name type="scientific">Apostasia shenzhenica</name>
    <dbReference type="NCBI Taxonomy" id="1088818"/>
    <lineage>
        <taxon>Eukaryota</taxon>
        <taxon>Viridiplantae</taxon>
        <taxon>Streptophyta</taxon>
        <taxon>Embryophyta</taxon>
        <taxon>Tracheophyta</taxon>
        <taxon>Spermatophyta</taxon>
        <taxon>Magnoliopsida</taxon>
        <taxon>Liliopsida</taxon>
        <taxon>Asparagales</taxon>
        <taxon>Orchidaceae</taxon>
        <taxon>Apostasioideae</taxon>
        <taxon>Apostasia</taxon>
    </lineage>
</organism>
<sequence>MEIGKISASVAFIFVFLVSSMASTMAEVYFSSLPWTLIVSASPKPGQVLKAGVDKITVTWGLNQSQPAGSDSAYKKVKVWLCYAPASQADRSWRKTVDDLKKDKTCQFAIADQPYTGAAAGNTSFVYAVRRDVPSATYFVRAYVVDSAGDEVAYGQTTDAKKTANLFDVAGFSGLHASIDIAAACFSAFSVLSLAFFFVTENRKAKK</sequence>
<dbReference type="GO" id="GO:0005886">
    <property type="term" value="C:plasma membrane"/>
    <property type="evidence" value="ECO:0007669"/>
    <property type="project" value="UniProtKB-UniRule"/>
</dbReference>